<organism evidence="1">
    <name type="scientific">Thermogemmatispora argillosa</name>
    <dbReference type="NCBI Taxonomy" id="2045280"/>
    <lineage>
        <taxon>Bacteria</taxon>
        <taxon>Bacillati</taxon>
        <taxon>Chloroflexota</taxon>
        <taxon>Ktedonobacteria</taxon>
        <taxon>Thermogemmatisporales</taxon>
        <taxon>Thermogemmatisporaceae</taxon>
        <taxon>Thermogemmatispora</taxon>
    </lineage>
</organism>
<name>A0A455SXV4_9CHLR</name>
<gene>
    <name evidence="1" type="ORF">KTA_01480</name>
</gene>
<evidence type="ECO:0008006" key="2">
    <source>
        <dbReference type="Google" id="ProtNLM"/>
    </source>
</evidence>
<dbReference type="SUPFAM" id="SSF109755">
    <property type="entry name" value="PhoU-like"/>
    <property type="match status" value="1"/>
</dbReference>
<dbReference type="AlphaFoldDB" id="A0A455SXV4"/>
<sequence>MTEIDSSYSLSTVEALWLRLIELGRLTSERLRLALTAIATVDLALASALLQGDPRLTALGYSIEEEASQLLIAPDGHVVQSESRRRLVCSLPLLVATLLQLADEARELARLLLWFQACATPAVSIQVQRSSSALTPLPVAALFERITLLGQQANALTKASIEALACWDTQEARRLWRRQRYFRCHLARLQHDLLSGLAAAAGARQPEETASEQAGDNVSQRWFMLLWGFVSSLRDISLHGTTLCERLVFLVEGLRDIRTLQRLERQLQVRCPAEQLQ</sequence>
<dbReference type="Gene3D" id="1.20.58.220">
    <property type="entry name" value="Phosphate transport system protein phou homolog 2, domain 2"/>
    <property type="match status" value="1"/>
</dbReference>
<protein>
    <recommendedName>
        <fullName evidence="2">PhoU domain-containing protein</fullName>
    </recommendedName>
</protein>
<dbReference type="InterPro" id="IPR038078">
    <property type="entry name" value="PhoU-like_sf"/>
</dbReference>
<evidence type="ECO:0000313" key="1">
    <source>
        <dbReference type="EMBL" id="BBH91949.1"/>
    </source>
</evidence>
<dbReference type="EMBL" id="AP019377">
    <property type="protein sequence ID" value="BBH91949.1"/>
    <property type="molecule type" value="Genomic_DNA"/>
</dbReference>
<proteinExistence type="predicted"/>
<reference evidence="1" key="1">
    <citation type="submission" date="2018-12" db="EMBL/GenBank/DDBJ databases">
        <title>Novel natural products biosynthetic potential of the class Ktedonobacteria.</title>
        <authorList>
            <person name="Zheng Y."/>
            <person name="Saitou A."/>
            <person name="Wang C.M."/>
            <person name="Toyoda A."/>
            <person name="Minakuchi Y."/>
            <person name="Sekiguchi Y."/>
            <person name="Ueda K."/>
            <person name="Takano H."/>
            <person name="Sakai Y."/>
            <person name="Yokota A."/>
            <person name="Yabe S."/>
        </authorList>
    </citation>
    <scope>NUCLEOTIDE SEQUENCE</scope>
    <source>
        <strain evidence="1">A3-2</strain>
    </source>
</reference>
<accession>A0A455SXV4</accession>